<dbReference type="FunFam" id="3.40.50.300:FF:000107">
    <property type="entry name" value="Replication factor C subunit 4"/>
    <property type="match status" value="1"/>
</dbReference>
<dbReference type="GO" id="GO:0006261">
    <property type="term" value="P:DNA-templated DNA replication"/>
    <property type="evidence" value="ECO:0007669"/>
    <property type="project" value="TreeGrafter"/>
</dbReference>
<dbReference type="GO" id="GO:0003677">
    <property type="term" value="F:DNA binding"/>
    <property type="evidence" value="ECO:0007669"/>
    <property type="project" value="InterPro"/>
</dbReference>
<evidence type="ECO:0000256" key="2">
    <source>
        <dbReference type="ARBA" id="ARBA00005378"/>
    </source>
</evidence>
<dbReference type="EMBL" id="JAPDFW010000065">
    <property type="protein sequence ID" value="KAJ5075456.1"/>
    <property type="molecule type" value="Genomic_DNA"/>
</dbReference>
<dbReference type="SMART" id="SM00382">
    <property type="entry name" value="AAA"/>
    <property type="match status" value="1"/>
</dbReference>
<dbReference type="Proteomes" id="UP001149090">
    <property type="component" value="Unassembled WGS sequence"/>
</dbReference>
<dbReference type="PANTHER" id="PTHR11669:SF5">
    <property type="entry name" value="REPLICATION FACTOR C SUBUNIT 2"/>
    <property type="match status" value="1"/>
</dbReference>
<dbReference type="InterPro" id="IPR013748">
    <property type="entry name" value="Rep_factorC_C"/>
</dbReference>
<accession>A0A9Q0LL29</accession>
<dbReference type="NCBIfam" id="NF001679">
    <property type="entry name" value="PRK00440.1"/>
    <property type="match status" value="1"/>
</dbReference>
<dbReference type="AlphaFoldDB" id="A0A9Q0LL29"/>
<sequence length="335" mass="37912">MQIENENEKQKKEHQNIPWVEKYRPKNLNEIVGNEEIISRLKIIANEGNLPNLILTGSPGTGKTTSILCLARQLLGNSYRKYVLELNASDDRGIDVVRSKIKMFAKSKATLSEGRHKIVILDEADSMTEPAQQALRRTMELYSETTRFALACNFSNKIIEPIQSRCAIMRFGKLNDSEIITRLNYLIEQEKISVTEEGLKALIFTADGDMRQAINNLQSTFVGFRFVDQNNVFKVCDIPHPGVVESITKECSNGNIKEAQKLLVSLWNEGYSATDIINTMFRVSRKLEIDEQILLEFLRIISNTHLRIVNGNGTLIQLSGMIANMCKVGLTKKMD</sequence>
<dbReference type="InterPro" id="IPR003959">
    <property type="entry name" value="ATPase_AAA_core"/>
</dbReference>
<dbReference type="Pfam" id="PF00004">
    <property type="entry name" value="AAA"/>
    <property type="match status" value="1"/>
</dbReference>
<dbReference type="OMA" id="SCNYSSQ"/>
<proteinExistence type="inferred from homology"/>
<name>A0A9Q0LL29_ANAIG</name>
<evidence type="ECO:0000256" key="5">
    <source>
        <dbReference type="ARBA" id="ARBA00022840"/>
    </source>
</evidence>
<keyword evidence="5" id="KW-0067">ATP-binding</keyword>
<feature type="domain" description="AAA+ ATPase" evidence="7">
    <location>
        <begin position="49"/>
        <end position="181"/>
    </location>
</feature>
<reference evidence="8" key="1">
    <citation type="submission" date="2022-10" db="EMBL/GenBank/DDBJ databases">
        <title>Novel sulphate-reducing endosymbionts in the free-living metamonad Anaeramoeba.</title>
        <authorList>
            <person name="Jerlstrom-Hultqvist J."/>
            <person name="Cepicka I."/>
            <person name="Gallot-Lavallee L."/>
            <person name="Salas-Leiva D."/>
            <person name="Curtis B.A."/>
            <person name="Zahonova K."/>
            <person name="Pipaliya S."/>
            <person name="Dacks J."/>
            <person name="Roger A.J."/>
        </authorList>
    </citation>
    <scope>NUCLEOTIDE SEQUENCE</scope>
    <source>
        <strain evidence="8">BMAN</strain>
    </source>
</reference>
<dbReference type="Pfam" id="PF08542">
    <property type="entry name" value="Rep_fac_C"/>
    <property type="match status" value="1"/>
</dbReference>
<evidence type="ECO:0000313" key="9">
    <source>
        <dbReference type="Proteomes" id="UP001149090"/>
    </source>
</evidence>
<dbReference type="InterPro" id="IPR050238">
    <property type="entry name" value="DNA_Rep/Repair_Clamp_Loader"/>
</dbReference>
<dbReference type="OrthoDB" id="4199794at2759"/>
<dbReference type="InterPro" id="IPR047854">
    <property type="entry name" value="RFC_lid"/>
</dbReference>
<dbReference type="InterPro" id="IPR008921">
    <property type="entry name" value="DNA_pol3_clamp-load_cplx_C"/>
</dbReference>
<keyword evidence="6" id="KW-0539">Nucleus</keyword>
<keyword evidence="4" id="KW-0547">Nucleotide-binding</keyword>
<evidence type="ECO:0000259" key="7">
    <source>
        <dbReference type="SMART" id="SM00382"/>
    </source>
</evidence>
<dbReference type="GO" id="GO:0005663">
    <property type="term" value="C:DNA replication factor C complex"/>
    <property type="evidence" value="ECO:0007669"/>
    <property type="project" value="TreeGrafter"/>
</dbReference>
<dbReference type="SUPFAM" id="SSF52540">
    <property type="entry name" value="P-loop containing nucleoside triphosphate hydrolases"/>
    <property type="match status" value="1"/>
</dbReference>
<comment type="caution">
    <text evidence="8">The sequence shown here is derived from an EMBL/GenBank/DDBJ whole genome shotgun (WGS) entry which is preliminary data.</text>
</comment>
<dbReference type="InterPro" id="IPR027417">
    <property type="entry name" value="P-loop_NTPase"/>
</dbReference>
<evidence type="ECO:0000256" key="6">
    <source>
        <dbReference type="ARBA" id="ARBA00023242"/>
    </source>
</evidence>
<dbReference type="PANTHER" id="PTHR11669">
    <property type="entry name" value="REPLICATION FACTOR C / DNA POLYMERASE III GAMMA-TAU SUBUNIT"/>
    <property type="match status" value="1"/>
</dbReference>
<protein>
    <submittedName>
        <fullName evidence="8">Replication factor c subunit 2</fullName>
    </submittedName>
</protein>
<dbReference type="GO" id="GO:0003689">
    <property type="term" value="F:DNA clamp loader activity"/>
    <property type="evidence" value="ECO:0007669"/>
    <property type="project" value="TreeGrafter"/>
</dbReference>
<organism evidence="8 9">
    <name type="scientific">Anaeramoeba ignava</name>
    <name type="common">Anaerobic marine amoeba</name>
    <dbReference type="NCBI Taxonomy" id="1746090"/>
    <lineage>
        <taxon>Eukaryota</taxon>
        <taxon>Metamonada</taxon>
        <taxon>Anaeramoebidae</taxon>
        <taxon>Anaeramoeba</taxon>
    </lineage>
</organism>
<dbReference type="CDD" id="cd00009">
    <property type="entry name" value="AAA"/>
    <property type="match status" value="1"/>
</dbReference>
<evidence type="ECO:0000256" key="4">
    <source>
        <dbReference type="ARBA" id="ARBA00022741"/>
    </source>
</evidence>
<comment type="similarity">
    <text evidence="2">Belongs to the activator 1 small subunits family.</text>
</comment>
<keyword evidence="3" id="KW-0235">DNA replication</keyword>
<dbReference type="GO" id="GO:0005634">
    <property type="term" value="C:nucleus"/>
    <property type="evidence" value="ECO:0007669"/>
    <property type="project" value="UniProtKB-SubCell"/>
</dbReference>
<dbReference type="GO" id="GO:0016887">
    <property type="term" value="F:ATP hydrolysis activity"/>
    <property type="evidence" value="ECO:0007669"/>
    <property type="project" value="InterPro"/>
</dbReference>
<evidence type="ECO:0000256" key="3">
    <source>
        <dbReference type="ARBA" id="ARBA00022705"/>
    </source>
</evidence>
<dbReference type="GO" id="GO:0006281">
    <property type="term" value="P:DNA repair"/>
    <property type="evidence" value="ECO:0007669"/>
    <property type="project" value="TreeGrafter"/>
</dbReference>
<evidence type="ECO:0000256" key="1">
    <source>
        <dbReference type="ARBA" id="ARBA00004123"/>
    </source>
</evidence>
<dbReference type="Gene3D" id="1.20.272.10">
    <property type="match status" value="1"/>
</dbReference>
<dbReference type="Gene3D" id="1.10.8.60">
    <property type="match status" value="1"/>
</dbReference>
<dbReference type="FunFam" id="1.10.8.60:FF:000012">
    <property type="entry name" value="Replication factor C subunit 4"/>
    <property type="match status" value="1"/>
</dbReference>
<gene>
    <name evidence="8" type="ORF">M0811_07426</name>
</gene>
<dbReference type="InterPro" id="IPR003593">
    <property type="entry name" value="AAA+_ATPase"/>
</dbReference>
<keyword evidence="9" id="KW-1185">Reference proteome</keyword>
<dbReference type="Gene3D" id="3.40.50.300">
    <property type="entry name" value="P-loop containing nucleotide triphosphate hydrolases"/>
    <property type="match status" value="1"/>
</dbReference>
<dbReference type="CDD" id="cd18140">
    <property type="entry name" value="HLD_clamp_RFC"/>
    <property type="match status" value="1"/>
</dbReference>
<comment type="subcellular location">
    <subcellularLocation>
        <location evidence="1">Nucleus</location>
    </subcellularLocation>
</comment>
<dbReference type="SUPFAM" id="SSF48019">
    <property type="entry name" value="post-AAA+ oligomerization domain-like"/>
    <property type="match status" value="1"/>
</dbReference>
<evidence type="ECO:0000313" key="8">
    <source>
        <dbReference type="EMBL" id="KAJ5075456.1"/>
    </source>
</evidence>
<dbReference type="GO" id="GO:0005524">
    <property type="term" value="F:ATP binding"/>
    <property type="evidence" value="ECO:0007669"/>
    <property type="project" value="UniProtKB-KW"/>
</dbReference>